<dbReference type="SUPFAM" id="SSF47413">
    <property type="entry name" value="lambda repressor-like DNA-binding domains"/>
    <property type="match status" value="1"/>
</dbReference>
<organism evidence="1 2">
    <name type="scientific">Pseudonocardia acidicola</name>
    <dbReference type="NCBI Taxonomy" id="2724939"/>
    <lineage>
        <taxon>Bacteria</taxon>
        <taxon>Bacillati</taxon>
        <taxon>Actinomycetota</taxon>
        <taxon>Actinomycetes</taxon>
        <taxon>Pseudonocardiales</taxon>
        <taxon>Pseudonocardiaceae</taxon>
        <taxon>Pseudonocardia</taxon>
    </lineage>
</organism>
<sequence length="107" mass="11571">MTGRWRPLPAALDPDVAYLVGLLRELKDRSGLSLAALAAQTPYSKSSWERYLNGATLPPRHAVEALGRLAGEPADRLLALWEQAETRWSGRAATAQPSTVQPPAAEP</sequence>
<dbReference type="InterPro" id="IPR001387">
    <property type="entry name" value="Cro/C1-type_HTH"/>
</dbReference>
<dbReference type="Pfam" id="PF13560">
    <property type="entry name" value="HTH_31"/>
    <property type="match status" value="1"/>
</dbReference>
<evidence type="ECO:0000313" key="1">
    <source>
        <dbReference type="EMBL" id="NMH96487.1"/>
    </source>
</evidence>
<dbReference type="RefSeq" id="WP_169379884.1">
    <property type="nucleotide sequence ID" value="NZ_JAAXLA010000005.1"/>
</dbReference>
<keyword evidence="2" id="KW-1185">Reference proteome</keyword>
<feature type="non-terminal residue" evidence="1">
    <location>
        <position position="107"/>
    </location>
</feature>
<name>A0ABX1S6P9_9PSEU</name>
<protein>
    <submittedName>
        <fullName evidence="1">Helix-turn-helix domain-containing protein</fullName>
    </submittedName>
</protein>
<dbReference type="CDD" id="cd00093">
    <property type="entry name" value="HTH_XRE"/>
    <property type="match status" value="1"/>
</dbReference>
<comment type="caution">
    <text evidence="1">The sequence shown here is derived from an EMBL/GenBank/DDBJ whole genome shotgun (WGS) entry which is preliminary data.</text>
</comment>
<proteinExistence type="predicted"/>
<gene>
    <name evidence="1" type="ORF">HF526_04000</name>
</gene>
<reference evidence="1 2" key="1">
    <citation type="submission" date="2020-04" db="EMBL/GenBank/DDBJ databases">
        <authorList>
            <person name="Klaysubun C."/>
            <person name="Duangmal K."/>
            <person name="Lipun K."/>
        </authorList>
    </citation>
    <scope>NUCLEOTIDE SEQUENCE [LARGE SCALE GENOMIC DNA]</scope>
    <source>
        <strain evidence="1 2">K10HN5</strain>
    </source>
</reference>
<dbReference type="EMBL" id="JAAXLA010000005">
    <property type="protein sequence ID" value="NMH96487.1"/>
    <property type="molecule type" value="Genomic_DNA"/>
</dbReference>
<evidence type="ECO:0000313" key="2">
    <source>
        <dbReference type="Proteomes" id="UP000820669"/>
    </source>
</evidence>
<accession>A0ABX1S6P9</accession>
<dbReference type="Proteomes" id="UP000820669">
    <property type="component" value="Unassembled WGS sequence"/>
</dbReference>
<dbReference type="InterPro" id="IPR010982">
    <property type="entry name" value="Lambda_DNA-bd_dom_sf"/>
</dbReference>